<dbReference type="EMBL" id="QBKI01000012">
    <property type="protein sequence ID" value="PTX14179.1"/>
    <property type="molecule type" value="Genomic_DNA"/>
</dbReference>
<evidence type="ECO:0000256" key="4">
    <source>
        <dbReference type="ARBA" id="ARBA00022692"/>
    </source>
</evidence>
<feature type="transmembrane region" description="Helical" evidence="7">
    <location>
        <begin position="232"/>
        <end position="255"/>
    </location>
</feature>
<feature type="transmembrane region" description="Helical" evidence="7">
    <location>
        <begin position="303"/>
        <end position="324"/>
    </location>
</feature>
<feature type="transmembrane region" description="Helical" evidence="7">
    <location>
        <begin position="275"/>
        <end position="297"/>
    </location>
</feature>
<dbReference type="PANTHER" id="PTHR33567">
    <property type="entry name" value="CHROMATE ION TRANSPORTER (EUROFUNG)"/>
    <property type="match status" value="1"/>
</dbReference>
<dbReference type="Pfam" id="PF02417">
    <property type="entry name" value="Chromate_transp"/>
    <property type="match status" value="2"/>
</dbReference>
<keyword evidence="5 7" id="KW-1133">Transmembrane helix</keyword>
<dbReference type="PIRSF" id="PIRSF004810">
    <property type="entry name" value="ChrA"/>
    <property type="match status" value="1"/>
</dbReference>
<feature type="transmembrane region" description="Helical" evidence="7">
    <location>
        <begin position="363"/>
        <end position="379"/>
    </location>
</feature>
<evidence type="ECO:0000256" key="5">
    <source>
        <dbReference type="ARBA" id="ARBA00022989"/>
    </source>
</evidence>
<protein>
    <submittedName>
        <fullName evidence="8">Chromate transporter</fullName>
    </submittedName>
</protein>
<gene>
    <name evidence="8" type="ORF">C8N40_11226</name>
</gene>
<evidence type="ECO:0000256" key="1">
    <source>
        <dbReference type="ARBA" id="ARBA00004651"/>
    </source>
</evidence>
<keyword evidence="4 7" id="KW-0812">Transmembrane</keyword>
<evidence type="ECO:0000256" key="6">
    <source>
        <dbReference type="ARBA" id="ARBA00023136"/>
    </source>
</evidence>
<proteinExistence type="inferred from homology"/>
<dbReference type="InterPro" id="IPR003370">
    <property type="entry name" value="Chromate_transpt"/>
</dbReference>
<evidence type="ECO:0000256" key="7">
    <source>
        <dbReference type="SAM" id="Phobius"/>
    </source>
</evidence>
<sequence length="403" mass="43522">MQEVPAIPAIHQTNMQIFLRFLKFGFLAWGGPVAQIAMLKRELVEEEKWITHERFNRALAVYQVLPGPEAHELCVYFGMVAGGRVGGFLAGLGFMLPGFLLMLLLTWLYVSIGISSPLVQAVFIGFQAAVIALIFAAVHRIGKHALVNQKLFVIAAAAFMAYVCGVGFFVVLPLAGTAYVFWMKGNIKLVALSGIMLAVACVLLFNPLWGELQQPATVAEANPAVTEQSPVAVFWAGLKAGLLTFGGAYTVIPFIQQDAVMQQGWLTNRQFLDGIALSGILPAPLIIFSTFVGYFGAGWLGTVIMTFAIFLPAFSFTLLGHGLVEKVITNTALHSFLDGVTAGVIGLIAVTALQLFWSTITDGFTLLVFALSMLVLYRIKSKFTVVFVILGAGLLGIAWRLVG</sequence>
<feature type="transmembrane region" description="Helical" evidence="7">
    <location>
        <begin position="21"/>
        <end position="39"/>
    </location>
</feature>
<comment type="caution">
    <text evidence="8">The sequence shown here is derived from an EMBL/GenBank/DDBJ whole genome shotgun (WGS) entry which is preliminary data.</text>
</comment>
<organism evidence="8 9">
    <name type="scientific">Pontibacter mucosus</name>
    <dbReference type="NCBI Taxonomy" id="1649266"/>
    <lineage>
        <taxon>Bacteria</taxon>
        <taxon>Pseudomonadati</taxon>
        <taxon>Bacteroidota</taxon>
        <taxon>Cytophagia</taxon>
        <taxon>Cytophagales</taxon>
        <taxon>Hymenobacteraceae</taxon>
        <taxon>Pontibacter</taxon>
    </lineage>
</organism>
<dbReference type="NCBIfam" id="TIGR00937">
    <property type="entry name" value="2A51"/>
    <property type="match status" value="1"/>
</dbReference>
<keyword evidence="3" id="KW-1003">Cell membrane</keyword>
<evidence type="ECO:0000313" key="8">
    <source>
        <dbReference type="EMBL" id="PTX14179.1"/>
    </source>
</evidence>
<evidence type="ECO:0000313" key="9">
    <source>
        <dbReference type="Proteomes" id="UP000244225"/>
    </source>
</evidence>
<evidence type="ECO:0000256" key="3">
    <source>
        <dbReference type="ARBA" id="ARBA00022475"/>
    </source>
</evidence>
<feature type="transmembrane region" description="Helical" evidence="7">
    <location>
        <begin position="384"/>
        <end position="402"/>
    </location>
</feature>
<name>A0A2T5YCJ1_9BACT</name>
<keyword evidence="9" id="KW-1185">Reference proteome</keyword>
<dbReference type="PANTHER" id="PTHR33567:SF3">
    <property type="entry name" value="CHROMATE ION TRANSPORTER (EUROFUNG)"/>
    <property type="match status" value="1"/>
</dbReference>
<comment type="similarity">
    <text evidence="2">Belongs to the chromate ion transporter (CHR) (TC 2.A.51) family.</text>
</comment>
<feature type="transmembrane region" description="Helical" evidence="7">
    <location>
        <begin position="117"/>
        <end position="139"/>
    </location>
</feature>
<feature type="transmembrane region" description="Helical" evidence="7">
    <location>
        <begin position="88"/>
        <end position="110"/>
    </location>
</feature>
<reference evidence="8 9" key="1">
    <citation type="submission" date="2018-04" db="EMBL/GenBank/DDBJ databases">
        <title>Genomic Encyclopedia of Archaeal and Bacterial Type Strains, Phase II (KMG-II): from individual species to whole genera.</title>
        <authorList>
            <person name="Goeker M."/>
        </authorList>
    </citation>
    <scope>NUCLEOTIDE SEQUENCE [LARGE SCALE GENOMIC DNA]</scope>
    <source>
        <strain evidence="8 9">DSM 100162</strain>
    </source>
</reference>
<dbReference type="InterPro" id="IPR014047">
    <property type="entry name" value="Chr_Tranpt_l_chain"/>
</dbReference>
<dbReference type="GO" id="GO:0005886">
    <property type="term" value="C:plasma membrane"/>
    <property type="evidence" value="ECO:0007669"/>
    <property type="project" value="UniProtKB-SubCell"/>
</dbReference>
<comment type="subcellular location">
    <subcellularLocation>
        <location evidence="1">Cell membrane</location>
        <topology evidence="1">Multi-pass membrane protein</topology>
    </subcellularLocation>
</comment>
<feature type="transmembrane region" description="Helical" evidence="7">
    <location>
        <begin position="151"/>
        <end position="182"/>
    </location>
</feature>
<accession>A0A2T5YCJ1</accession>
<feature type="transmembrane region" description="Helical" evidence="7">
    <location>
        <begin position="336"/>
        <end position="357"/>
    </location>
</feature>
<dbReference type="AlphaFoldDB" id="A0A2T5YCJ1"/>
<evidence type="ECO:0000256" key="2">
    <source>
        <dbReference type="ARBA" id="ARBA00005262"/>
    </source>
</evidence>
<keyword evidence="6 7" id="KW-0472">Membrane</keyword>
<dbReference type="Proteomes" id="UP000244225">
    <property type="component" value="Unassembled WGS sequence"/>
</dbReference>
<feature type="transmembrane region" description="Helical" evidence="7">
    <location>
        <begin position="189"/>
        <end position="209"/>
    </location>
</feature>
<dbReference type="GO" id="GO:0015109">
    <property type="term" value="F:chromate transmembrane transporter activity"/>
    <property type="evidence" value="ECO:0007669"/>
    <property type="project" value="InterPro"/>
</dbReference>